<gene>
    <name evidence="5" type="ORF">FB561_2142</name>
</gene>
<sequence>MSIEESWRALAKDYENARAKPDSLDRLVEWDAQQKLIGPIEGRDILDVGCGNGGKAIELALGGARSVIGIDVAGEFLTPPEGTDVTLAQGDLSELGDLRVAKGKQFDIAMFLQSLSYATDQVATLRATRSLLRPDGVLVVARAHPLRFAVERAERDGVEIGAAYHAGGSFSYRSKWNDEIELTHSTETFGAMVNNLAAAGFWVEEIAEPQLTDEQQRRYPTKQEWMARYAGIVVFRARPRSDH</sequence>
<dbReference type="InterPro" id="IPR029063">
    <property type="entry name" value="SAM-dependent_MTases_sf"/>
</dbReference>
<proteinExistence type="predicted"/>
<keyword evidence="1 5" id="KW-0489">Methyltransferase</keyword>
<dbReference type="InterPro" id="IPR025714">
    <property type="entry name" value="Methyltranfer_dom"/>
</dbReference>
<evidence type="ECO:0000256" key="3">
    <source>
        <dbReference type="ARBA" id="ARBA00022691"/>
    </source>
</evidence>
<reference evidence="5 6" key="1">
    <citation type="submission" date="2019-06" db="EMBL/GenBank/DDBJ databases">
        <title>Sequencing the genomes of 1000 actinobacteria strains.</title>
        <authorList>
            <person name="Klenk H.-P."/>
        </authorList>
    </citation>
    <scope>NUCLEOTIDE SEQUENCE [LARGE SCALE GENOMIC DNA]</scope>
    <source>
        <strain evidence="5 6">DSM 24683</strain>
    </source>
</reference>
<organism evidence="5 6">
    <name type="scientific">Kribbella amoyensis</name>
    <dbReference type="NCBI Taxonomy" id="996641"/>
    <lineage>
        <taxon>Bacteria</taxon>
        <taxon>Bacillati</taxon>
        <taxon>Actinomycetota</taxon>
        <taxon>Actinomycetes</taxon>
        <taxon>Propionibacteriales</taxon>
        <taxon>Kribbellaceae</taxon>
        <taxon>Kribbella</taxon>
    </lineage>
</organism>
<dbReference type="CDD" id="cd02440">
    <property type="entry name" value="AdoMet_MTases"/>
    <property type="match status" value="1"/>
</dbReference>
<dbReference type="GO" id="GO:0032259">
    <property type="term" value="P:methylation"/>
    <property type="evidence" value="ECO:0007669"/>
    <property type="project" value="UniProtKB-KW"/>
</dbReference>
<keyword evidence="3" id="KW-0949">S-adenosyl-L-methionine</keyword>
<evidence type="ECO:0000313" key="6">
    <source>
        <dbReference type="Proteomes" id="UP000318380"/>
    </source>
</evidence>
<dbReference type="Pfam" id="PF13847">
    <property type="entry name" value="Methyltransf_31"/>
    <property type="match status" value="1"/>
</dbReference>
<dbReference type="PANTHER" id="PTHR43464:SF19">
    <property type="entry name" value="UBIQUINONE BIOSYNTHESIS O-METHYLTRANSFERASE, MITOCHONDRIAL"/>
    <property type="match status" value="1"/>
</dbReference>
<evidence type="ECO:0000256" key="1">
    <source>
        <dbReference type="ARBA" id="ARBA00022603"/>
    </source>
</evidence>
<name>A0A561BQ72_9ACTN</name>
<dbReference type="AlphaFoldDB" id="A0A561BQ72"/>
<dbReference type="EMBL" id="VIVK01000001">
    <property type="protein sequence ID" value="TWD81039.1"/>
    <property type="molecule type" value="Genomic_DNA"/>
</dbReference>
<accession>A0A561BQ72</accession>
<evidence type="ECO:0000256" key="2">
    <source>
        <dbReference type="ARBA" id="ARBA00022679"/>
    </source>
</evidence>
<evidence type="ECO:0000259" key="4">
    <source>
        <dbReference type="Pfam" id="PF13847"/>
    </source>
</evidence>
<dbReference type="SUPFAM" id="SSF53335">
    <property type="entry name" value="S-adenosyl-L-methionine-dependent methyltransferases"/>
    <property type="match status" value="1"/>
</dbReference>
<feature type="domain" description="Methyltransferase" evidence="4">
    <location>
        <begin position="43"/>
        <end position="144"/>
    </location>
</feature>
<comment type="caution">
    <text evidence="5">The sequence shown here is derived from an EMBL/GenBank/DDBJ whole genome shotgun (WGS) entry which is preliminary data.</text>
</comment>
<dbReference type="Proteomes" id="UP000318380">
    <property type="component" value="Unassembled WGS sequence"/>
</dbReference>
<dbReference type="Gene3D" id="3.40.50.150">
    <property type="entry name" value="Vaccinia Virus protein VP39"/>
    <property type="match status" value="1"/>
</dbReference>
<dbReference type="GO" id="GO:0008168">
    <property type="term" value="F:methyltransferase activity"/>
    <property type="evidence" value="ECO:0007669"/>
    <property type="project" value="UniProtKB-KW"/>
</dbReference>
<protein>
    <submittedName>
        <fullName evidence="5">Methyltransferase family protein</fullName>
    </submittedName>
</protein>
<dbReference type="RefSeq" id="WP_145805545.1">
    <property type="nucleotide sequence ID" value="NZ_VIVK01000001.1"/>
</dbReference>
<dbReference type="PANTHER" id="PTHR43464">
    <property type="entry name" value="METHYLTRANSFERASE"/>
    <property type="match status" value="1"/>
</dbReference>
<dbReference type="OrthoDB" id="9805171at2"/>
<evidence type="ECO:0000313" key="5">
    <source>
        <dbReference type="EMBL" id="TWD81039.1"/>
    </source>
</evidence>
<keyword evidence="2 5" id="KW-0808">Transferase</keyword>
<keyword evidence="6" id="KW-1185">Reference proteome</keyword>